<feature type="region of interest" description="Disordered" evidence="4">
    <location>
        <begin position="1325"/>
        <end position="1414"/>
    </location>
</feature>
<comment type="subcellular location">
    <subcellularLocation>
        <location evidence="1">Nucleus</location>
    </subcellularLocation>
</comment>
<keyword evidence="3" id="KW-0802">TPR repeat</keyword>
<feature type="repeat" description="TPR" evidence="3">
    <location>
        <begin position="1021"/>
        <end position="1054"/>
    </location>
</feature>
<dbReference type="PANTHER" id="PTHR15502">
    <property type="entry name" value="CALCINEURIN-BINDING PROTEIN CABIN 1-RELATED"/>
    <property type="match status" value="1"/>
</dbReference>
<dbReference type="Gene3D" id="1.25.40.10">
    <property type="entry name" value="Tetratricopeptide repeat domain"/>
    <property type="match status" value="1"/>
</dbReference>
<dbReference type="GO" id="GO:0031491">
    <property type="term" value="F:nucleosome binding"/>
    <property type="evidence" value="ECO:0007669"/>
    <property type="project" value="TreeGrafter"/>
</dbReference>
<keyword evidence="2" id="KW-0539">Nucleus</keyword>
<dbReference type="PANTHER" id="PTHR15502:SF7">
    <property type="entry name" value="CALCINEURIN-BINDING PROTEIN CABIN-1"/>
    <property type="match status" value="1"/>
</dbReference>
<reference evidence="5" key="1">
    <citation type="submission" date="2015-06" db="EMBL/GenBank/DDBJ databases">
        <authorList>
            <person name="Hoefler B.C."/>
            <person name="Straight P.D."/>
        </authorList>
    </citation>
    <scope>NUCLEOTIDE SEQUENCE</scope>
</reference>
<feature type="compositionally biased region" description="Basic and acidic residues" evidence="4">
    <location>
        <begin position="1326"/>
        <end position="1343"/>
    </location>
</feature>
<sequence length="2160" mass="245303">MIRIVALNEECNEEPEDQIVVTKEAQEAIAEAEYLKAINLKWKGDVKSALSLLSQLLETQVLNELLEEDPNGKLRTIRYNCHKNIAFIYEEKEENELALEHYIMATQLDDTDVHTMHRFGQLALKLKAIELAEFAFERCLRCNAQHWSAADGMLRTLCENHNIIGAYGYALKLYTRDPTYERAAKILYEISDTFKSSMQLCEDMYGPIPKSLKPRSTWTKESAFPRNYRNDDSKTDTTNFALPDEIVQKICVKELNWVTLGQYIVALYQYMQENGRILIKLLCLKDILADSNNTCKIENVPQQESCIQTEISAASSSNSNDNMEVVPDTELSSTNVTNVAPAESNVNNTPPTSDAEQTKKVSENSPDEADNYEKSSNNSESNKPKPRRRCSDLHFLEQWGWHKNRRYNSRKKVTTDRVEVDTSLKGILRKIFAKYASVNLDAGWPFGTVNNNEKISDEKCKTCSEIMSNETFQEITREFFNEFVAKIEAQTLDPPLLVFEWLKCISSFWTKGVPDDIRVLYLEIFRIYLDNFDCSPWNQKSVEDIETFFRISILYLEFDYTIKISQDADLSPIWKQVFDQLAFRSGTALVALGQAFNQYKLRLINLEYLWFDIRNELEKCIACLENQAEIITLSYDNEYILHLPNLNSKCITKYVLQETITVFKRRISLSKIPKLFEDEKWQEIVQILTENLCNDVEVENCENWVKNFKTQVEILLQSLWNMAAFEDCMKWAEKCLHFTVVKYMKETSKIRQQELWSVALNYIYSYIEVIILNEGTDILLCLEETLARLVQNTICVLSFHLDINQPVDKNSNPEHEFNMKRPFVILHQILLSDENNTLTVAKCKTSSDAEGEEEPLPSSFTLLFTAHEFLGKFQACTRNNGDFLLYILDVIVPIIRAPLYDACRDTLYEYLEQVTFCLYGYPQKKARSRHLEDHEATNVELTWAKAVQAFDLYKPECLPEINSYKLDSITADLEQFFLKIVALMPNELDPTPATTKILEFIKGNDFETLEPAHTSLPYKIRCIFYLLADYYFKNRDFSKAIKYYTLDLTISPTRFDSWAGMALSKASKIETRLNGLTPLNPNNVLAESEDTIRCFEMCICLNRQQTLLWIEYGSFTYTMHSYCSRQLKNSAESLTAEQSSLLQTRKVRALNIAHNCFSLAAALQNTEQTEGEENEDSHEEKWLCQYMLGKIAEKQKDHPKIFLNFYLKAANNLYESNATYPIKINHSNPTTLSVEALEIFYRTNASIIKFMGSQKEISRDIGNHLSNVLKSLASSPFAFNKAKIDGNSLNALKRKVVIDKGDQAKIAKTCKKPNFDANCSPAMRTEATKEEVEEQNAKEREAPKVTVPAQELNVEKAAVSKSNPSRRESEESGVTVTTTTITSSTTSVTSGTDSSSSDSDSDSDGTSNDSKKLNTPYPAYKVENIYKLVVQNLEECVTRFPEHYKSIYRLAYHYKNTPLANFKSLQRCEELLMGQYKTSLENQINGVFYDRKWNNIFNGIWRIPSSEIDRPGNFSSHLVKCAAIAIELLYETKNHKILIDVGLQLFKTPEQDKRYIKDCERLKLSQQALNYCAQIMRDILNQNAENRNDVETLNLLIDIYKVHKKCLKYMNQKESLFTDLMIDVYKFYIQNKIDNVPENLNFLDLAIKLCLHEIASRRNQEKINSNDCDLSQSLINPTAQAFNMKPKQVYIPGLTMRQRARTSLNKSIESGIGSENMPGMGGMQVPTTSGESIWGNLLRADFLSLEMQQLLEASKQVIESKQHDPQFMREVLEQYKALFQALPNEQMPSIAMPSAIPPMPIQPNPVLSSMSNLSTLPPNPIFLSASLPMETTITPSITKNPQDATAMTQTSLSAAQSLANYDITITPFCGINTTMPMNMPVVSTVTASNKPIVSINPTDTNIVQPYIYNATPAVSTVTHAPPASYAMTMSSPTTQAKSTKGCGTKVGKQLNVANASIVNPSLATFGGSDLYNQQMQMFMNLMQDGNTFQQQTQPQQPSLQQLKNFSIPTQQKPRTAAKRKPKQTMPINTISSNILPNTTAINTLQMPKQETMSTPPKVLLGENHPLYCPTMDINSAALKQFGVSSMALATPLATLGATTQPATLTPTLSSPQAISSQPTTPTKTLQQKLAERKKANQQQSETMSSPNTNLHISSEIIILD</sequence>
<feature type="compositionally biased region" description="Low complexity" evidence="4">
    <location>
        <begin position="1372"/>
        <end position="1408"/>
    </location>
</feature>
<proteinExistence type="predicted"/>
<dbReference type="EMBL" id="GDHF01019741">
    <property type="protein sequence ID" value="JAI32573.1"/>
    <property type="molecule type" value="Transcribed_RNA"/>
</dbReference>
<name>A0A0K8V1A7_BACLA</name>
<evidence type="ECO:0000256" key="4">
    <source>
        <dbReference type="SAM" id="MobiDB-lite"/>
    </source>
</evidence>
<feature type="compositionally biased region" description="Polar residues" evidence="4">
    <location>
        <begin position="2136"/>
        <end position="2152"/>
    </location>
</feature>
<evidence type="ECO:0000313" key="5">
    <source>
        <dbReference type="EMBL" id="JAI32573.1"/>
    </source>
</evidence>
<feature type="region of interest" description="Disordered" evidence="4">
    <location>
        <begin position="311"/>
        <end position="389"/>
    </location>
</feature>
<dbReference type="PROSITE" id="PS50005">
    <property type="entry name" value="TPR"/>
    <property type="match status" value="1"/>
</dbReference>
<gene>
    <name evidence="5" type="primary">Cabin1_0</name>
    <name evidence="5" type="ORF">c1_g1_i1</name>
</gene>
<dbReference type="OrthoDB" id="77564at2759"/>
<evidence type="ECO:0000256" key="2">
    <source>
        <dbReference type="ARBA" id="ARBA00023242"/>
    </source>
</evidence>
<evidence type="ECO:0000256" key="1">
    <source>
        <dbReference type="ARBA" id="ARBA00004123"/>
    </source>
</evidence>
<dbReference type="GeneID" id="108976982"/>
<accession>A0A0K8V1A7</accession>
<organism evidence="5">
    <name type="scientific">Bactrocera latifrons</name>
    <name type="common">Malaysian fruit fly</name>
    <name type="synonym">Chaetodacus latifrons</name>
    <dbReference type="NCBI Taxonomy" id="174628"/>
    <lineage>
        <taxon>Eukaryota</taxon>
        <taxon>Metazoa</taxon>
        <taxon>Ecdysozoa</taxon>
        <taxon>Arthropoda</taxon>
        <taxon>Hexapoda</taxon>
        <taxon>Insecta</taxon>
        <taxon>Pterygota</taxon>
        <taxon>Neoptera</taxon>
        <taxon>Endopterygota</taxon>
        <taxon>Diptera</taxon>
        <taxon>Brachycera</taxon>
        <taxon>Muscomorpha</taxon>
        <taxon>Tephritoidea</taxon>
        <taxon>Tephritidae</taxon>
        <taxon>Bactrocera</taxon>
        <taxon>Bactrocera</taxon>
    </lineage>
</organism>
<dbReference type="InterPro" id="IPR019734">
    <property type="entry name" value="TPR_rpt"/>
</dbReference>
<dbReference type="GO" id="GO:0005634">
    <property type="term" value="C:nucleus"/>
    <property type="evidence" value="ECO:0007669"/>
    <property type="project" value="UniProtKB-SubCell"/>
</dbReference>
<protein>
    <submittedName>
        <fullName evidence="5">Calcineurin-binding protein cabin-1</fullName>
    </submittedName>
</protein>
<dbReference type="InterPro" id="IPR033053">
    <property type="entry name" value="Hir3/CABIN1"/>
</dbReference>
<dbReference type="InterPro" id="IPR011990">
    <property type="entry name" value="TPR-like_helical_dom_sf"/>
</dbReference>
<dbReference type="GO" id="GO:0006325">
    <property type="term" value="P:chromatin organization"/>
    <property type="evidence" value="ECO:0007669"/>
    <property type="project" value="InterPro"/>
</dbReference>
<feature type="compositionally biased region" description="Polar residues" evidence="4">
    <location>
        <begin position="330"/>
        <end position="355"/>
    </location>
</feature>
<dbReference type="SMART" id="SM00028">
    <property type="entry name" value="TPR"/>
    <property type="match status" value="3"/>
</dbReference>
<feature type="region of interest" description="Disordered" evidence="4">
    <location>
        <begin position="2132"/>
        <end position="2153"/>
    </location>
</feature>
<dbReference type="SUPFAM" id="SSF48452">
    <property type="entry name" value="TPR-like"/>
    <property type="match status" value="2"/>
</dbReference>
<evidence type="ECO:0000256" key="3">
    <source>
        <dbReference type="PROSITE-ProRule" id="PRU00339"/>
    </source>
</evidence>
<feature type="region of interest" description="Disordered" evidence="4">
    <location>
        <begin position="2103"/>
        <end position="2122"/>
    </location>
</feature>